<keyword evidence="3" id="KW-1185">Reference proteome</keyword>
<evidence type="ECO:0000313" key="2">
    <source>
        <dbReference type="EMBL" id="CAG7820580.1"/>
    </source>
</evidence>
<comment type="caution">
    <text evidence="2">The sequence shown here is derived from an EMBL/GenBank/DDBJ whole genome shotgun (WGS) entry which is preliminary data.</text>
</comment>
<gene>
    <name evidence="2" type="ORF">AFUS01_LOCUS30964</name>
</gene>
<dbReference type="OrthoDB" id="10249567at2759"/>
<evidence type="ECO:0000313" key="3">
    <source>
        <dbReference type="Proteomes" id="UP000708208"/>
    </source>
</evidence>
<protein>
    <recommendedName>
        <fullName evidence="1">BTB domain-containing protein</fullName>
    </recommendedName>
</protein>
<sequence>MSGLSSTVFSTATPPLWNDCIVLDVEDLDGILNHGKTYRCVPLVVQRPYPRDKLTWSVSVGLGGKKNLRVRVDVSIAGFKGINCTAVTTMSRGGYKYSGEPHQVVGDGSKKMFQDLFNRDSCYVVPNKIKKGGLLRLTINIINILSGNLVLPTEIPDFQTDFPGDCGSDLFKNPFFSDVIIKCEDRIFPAHKMILALRSPVFAKMFEVPMTEALNCKVVIDDVKASTCEHLLKYLYTGKIETTDYLDPEELLYCAEKYDIESMKTVSIRLMKSLLSEENAGEFNLAVQKCCVDEATKSYFRKYCRERHSSLIEKEEYKNIFLQNVELFV</sequence>
<organism evidence="2 3">
    <name type="scientific">Allacma fusca</name>
    <dbReference type="NCBI Taxonomy" id="39272"/>
    <lineage>
        <taxon>Eukaryota</taxon>
        <taxon>Metazoa</taxon>
        <taxon>Ecdysozoa</taxon>
        <taxon>Arthropoda</taxon>
        <taxon>Hexapoda</taxon>
        <taxon>Collembola</taxon>
        <taxon>Symphypleona</taxon>
        <taxon>Sminthuridae</taxon>
        <taxon>Allacma</taxon>
    </lineage>
</organism>
<dbReference type="Pfam" id="PF00651">
    <property type="entry name" value="BTB"/>
    <property type="match status" value="1"/>
</dbReference>
<feature type="domain" description="BTB" evidence="1">
    <location>
        <begin position="177"/>
        <end position="244"/>
    </location>
</feature>
<dbReference type="EMBL" id="CAJVCH010482935">
    <property type="protein sequence ID" value="CAG7820580.1"/>
    <property type="molecule type" value="Genomic_DNA"/>
</dbReference>
<name>A0A8J2KTI3_9HEXA</name>
<dbReference type="PROSITE" id="PS50097">
    <property type="entry name" value="BTB"/>
    <property type="match status" value="1"/>
</dbReference>
<dbReference type="AlphaFoldDB" id="A0A8J2KTI3"/>
<dbReference type="PANTHER" id="PTHR24413">
    <property type="entry name" value="SPECKLE-TYPE POZ PROTEIN"/>
    <property type="match status" value="1"/>
</dbReference>
<dbReference type="InterPro" id="IPR000210">
    <property type="entry name" value="BTB/POZ_dom"/>
</dbReference>
<evidence type="ECO:0000259" key="1">
    <source>
        <dbReference type="PROSITE" id="PS50097"/>
    </source>
</evidence>
<proteinExistence type="predicted"/>
<dbReference type="SMART" id="SM00225">
    <property type="entry name" value="BTB"/>
    <property type="match status" value="1"/>
</dbReference>
<dbReference type="Proteomes" id="UP000708208">
    <property type="component" value="Unassembled WGS sequence"/>
</dbReference>
<accession>A0A8J2KTI3</accession>
<dbReference type="CDD" id="cd18186">
    <property type="entry name" value="BTB_POZ_ZBTB_KLHL-like"/>
    <property type="match status" value="1"/>
</dbReference>
<reference evidence="2" key="1">
    <citation type="submission" date="2021-06" db="EMBL/GenBank/DDBJ databases">
        <authorList>
            <person name="Hodson N. C."/>
            <person name="Mongue J. A."/>
            <person name="Jaron S. K."/>
        </authorList>
    </citation>
    <scope>NUCLEOTIDE SEQUENCE</scope>
</reference>